<name>A0A2M8PIL6_9CHLR</name>
<organism evidence="1 2">
    <name type="scientific">Candidatus Thermofonsia Clade 1 bacterium</name>
    <dbReference type="NCBI Taxonomy" id="2364210"/>
    <lineage>
        <taxon>Bacteria</taxon>
        <taxon>Bacillati</taxon>
        <taxon>Chloroflexota</taxon>
        <taxon>Candidatus Thermofontia</taxon>
        <taxon>Candidatus Thermofonsia Clade 1</taxon>
    </lineage>
</organism>
<comment type="caution">
    <text evidence="1">The sequence shown here is derived from an EMBL/GenBank/DDBJ whole genome shotgun (WGS) entry which is preliminary data.</text>
</comment>
<evidence type="ECO:0000313" key="1">
    <source>
        <dbReference type="EMBL" id="PJF37393.1"/>
    </source>
</evidence>
<evidence type="ECO:0008006" key="3">
    <source>
        <dbReference type="Google" id="ProtNLM"/>
    </source>
</evidence>
<dbReference type="InterPro" id="IPR027417">
    <property type="entry name" value="P-loop_NTPase"/>
</dbReference>
<dbReference type="Gene3D" id="3.40.50.300">
    <property type="entry name" value="P-loop containing nucleotide triphosphate hydrolases"/>
    <property type="match status" value="1"/>
</dbReference>
<dbReference type="EMBL" id="PGTM01000003">
    <property type="protein sequence ID" value="PJF37393.1"/>
    <property type="molecule type" value="Genomic_DNA"/>
</dbReference>
<dbReference type="GO" id="GO:0017111">
    <property type="term" value="F:ribonucleoside triphosphate phosphatase activity"/>
    <property type="evidence" value="ECO:0007669"/>
    <property type="project" value="InterPro"/>
</dbReference>
<dbReference type="SUPFAM" id="SSF52540">
    <property type="entry name" value="P-loop containing nucleoside triphosphate hydrolases"/>
    <property type="match status" value="1"/>
</dbReference>
<sequence>MSQTPQAIWQGREPPQIILISGESGVGKTQWCDQMRAFAERHALRTAGLISYGIFERGQKIAISLCALPSGEQRLLAKRREYTPGTPTPQWAFDEATLAWGDSILAASEACDVLIIDEIGPLELLHAQGWQSAFAVLAAQRYQVACVVVRPTLVARFQARFNVARSIWL</sequence>
<dbReference type="AlphaFoldDB" id="A0A2M8PIL6"/>
<accession>A0A2M8PIL6</accession>
<protein>
    <recommendedName>
        <fullName evidence="3">AAA+ ATPase domain-containing protein</fullName>
    </recommendedName>
</protein>
<dbReference type="Proteomes" id="UP000229681">
    <property type="component" value="Unassembled WGS sequence"/>
</dbReference>
<dbReference type="InterPro" id="IPR004948">
    <property type="entry name" value="Nuc-triphosphatase_THEP1"/>
</dbReference>
<reference evidence="1 2" key="1">
    <citation type="submission" date="2017-11" db="EMBL/GenBank/DDBJ databases">
        <title>Evolution of Phototrophy in the Chloroflexi Phylum Driven by Horizontal Gene Transfer.</title>
        <authorList>
            <person name="Ward L.M."/>
            <person name="Hemp J."/>
            <person name="Shih P.M."/>
            <person name="Mcglynn S.E."/>
            <person name="Fischer W."/>
        </authorList>
    </citation>
    <scope>NUCLEOTIDE SEQUENCE [LARGE SCALE GENOMIC DNA]</scope>
    <source>
        <strain evidence="1">JP3_13</strain>
    </source>
</reference>
<evidence type="ECO:0000313" key="2">
    <source>
        <dbReference type="Proteomes" id="UP000229681"/>
    </source>
</evidence>
<gene>
    <name evidence="1" type="ORF">CUN49_00600</name>
</gene>
<proteinExistence type="predicted"/>
<dbReference type="Pfam" id="PF03266">
    <property type="entry name" value="NTPase_1"/>
    <property type="match status" value="1"/>
</dbReference>